<dbReference type="SMART" id="SM00382">
    <property type="entry name" value="AAA"/>
    <property type="match status" value="1"/>
</dbReference>
<dbReference type="RefSeq" id="WP_050531241.1">
    <property type="nucleotide sequence ID" value="NZ_AQQZ01000005.1"/>
</dbReference>
<keyword evidence="4" id="KW-0067">ATP-binding</keyword>
<evidence type="ECO:0000256" key="2">
    <source>
        <dbReference type="ARBA" id="ARBA00022448"/>
    </source>
</evidence>
<proteinExistence type="inferred from homology"/>
<dbReference type="Pfam" id="PF00005">
    <property type="entry name" value="ABC_tran"/>
    <property type="match status" value="1"/>
</dbReference>
<dbReference type="PANTHER" id="PTHR42788:SF19">
    <property type="entry name" value="ALIPHATIC SULFONATES IMPORT ATP-BINDING PROTEIN SSUB 2"/>
    <property type="match status" value="1"/>
</dbReference>
<dbReference type="EMBL" id="AQQZ01000005">
    <property type="protein sequence ID" value="KNG93280.1"/>
    <property type="molecule type" value="Genomic_DNA"/>
</dbReference>
<dbReference type="PROSITE" id="PS00211">
    <property type="entry name" value="ABC_TRANSPORTER_1"/>
    <property type="match status" value="1"/>
</dbReference>
<evidence type="ECO:0000313" key="7">
    <source>
        <dbReference type="Proteomes" id="UP000036938"/>
    </source>
</evidence>
<comment type="caution">
    <text evidence="6">The sequence shown here is derived from an EMBL/GenBank/DDBJ whole genome shotgun (WGS) entry which is preliminary data.</text>
</comment>
<feature type="domain" description="ABC transporter" evidence="5">
    <location>
        <begin position="4"/>
        <end position="229"/>
    </location>
</feature>
<dbReference type="GO" id="GO:0005524">
    <property type="term" value="F:ATP binding"/>
    <property type="evidence" value="ECO:0007669"/>
    <property type="project" value="UniProtKB-KW"/>
</dbReference>
<keyword evidence="2" id="KW-0813">Transport</keyword>
<organism evidence="6 7">
    <name type="scientific">Pseudaestuariivita atlantica</name>
    <dbReference type="NCBI Taxonomy" id="1317121"/>
    <lineage>
        <taxon>Bacteria</taxon>
        <taxon>Pseudomonadati</taxon>
        <taxon>Pseudomonadota</taxon>
        <taxon>Alphaproteobacteria</taxon>
        <taxon>Rhodobacterales</taxon>
        <taxon>Paracoccaceae</taxon>
        <taxon>Pseudaestuariivita</taxon>
    </lineage>
</organism>
<comment type="similarity">
    <text evidence="1">Belongs to the ABC transporter superfamily.</text>
</comment>
<dbReference type="InterPro" id="IPR017871">
    <property type="entry name" value="ABC_transporter-like_CS"/>
</dbReference>
<name>A0A0L1JNE3_9RHOB</name>
<dbReference type="GO" id="GO:0016887">
    <property type="term" value="F:ATP hydrolysis activity"/>
    <property type="evidence" value="ECO:0007669"/>
    <property type="project" value="InterPro"/>
</dbReference>
<protein>
    <submittedName>
        <fullName evidence="6">ABC transporter ATPase</fullName>
    </submittedName>
</protein>
<keyword evidence="7" id="KW-1185">Reference proteome</keyword>
<dbReference type="Gene3D" id="3.40.50.300">
    <property type="entry name" value="P-loop containing nucleotide triphosphate hydrolases"/>
    <property type="match status" value="1"/>
</dbReference>
<dbReference type="AlphaFoldDB" id="A0A0L1JNE3"/>
<evidence type="ECO:0000259" key="5">
    <source>
        <dbReference type="PROSITE" id="PS50893"/>
    </source>
</evidence>
<evidence type="ECO:0000313" key="6">
    <source>
        <dbReference type="EMBL" id="KNG93280.1"/>
    </source>
</evidence>
<evidence type="ECO:0000256" key="3">
    <source>
        <dbReference type="ARBA" id="ARBA00022741"/>
    </source>
</evidence>
<dbReference type="PATRIC" id="fig|1317121.7.peg.3226"/>
<dbReference type="InterPro" id="IPR003439">
    <property type="entry name" value="ABC_transporter-like_ATP-bd"/>
</dbReference>
<dbReference type="InterPro" id="IPR027417">
    <property type="entry name" value="P-loop_NTPase"/>
</dbReference>
<dbReference type="InterPro" id="IPR003593">
    <property type="entry name" value="AAA+_ATPase"/>
</dbReference>
<dbReference type="STRING" id="1317121.ATO11_12585"/>
<dbReference type="Proteomes" id="UP000036938">
    <property type="component" value="Unassembled WGS sequence"/>
</dbReference>
<dbReference type="SUPFAM" id="SSF52540">
    <property type="entry name" value="P-loop containing nucleoside triphosphate hydrolases"/>
    <property type="match status" value="1"/>
</dbReference>
<reference evidence="6 7" key="1">
    <citation type="journal article" date="2015" name="Int. J. Syst. Evol. Microbiol.">
        <title>Aestuariivita atlantica sp. nov., isolated from deep sea sediment of the Atlantic Ocean.</title>
        <authorList>
            <person name="Li G."/>
            <person name="Lai Q."/>
            <person name="Du Y."/>
            <person name="Liu X."/>
            <person name="Sun F."/>
            <person name="Shao Z."/>
        </authorList>
    </citation>
    <scope>NUCLEOTIDE SEQUENCE [LARGE SCALE GENOMIC DNA]</scope>
    <source>
        <strain evidence="6 7">22II-S11-z3</strain>
    </source>
</reference>
<dbReference type="OrthoDB" id="9802264at2"/>
<keyword evidence="3" id="KW-0547">Nucleotide-binding</keyword>
<dbReference type="InterPro" id="IPR050166">
    <property type="entry name" value="ABC_transporter_ATP-bind"/>
</dbReference>
<accession>A0A0L1JNE3</accession>
<evidence type="ECO:0000256" key="4">
    <source>
        <dbReference type="ARBA" id="ARBA00022840"/>
    </source>
</evidence>
<gene>
    <name evidence="6" type="ORF">ATO11_12585</name>
</gene>
<dbReference type="PANTHER" id="PTHR42788">
    <property type="entry name" value="TAURINE IMPORT ATP-BINDING PROTEIN-RELATED"/>
    <property type="match status" value="1"/>
</dbReference>
<dbReference type="PROSITE" id="PS50893">
    <property type="entry name" value="ABC_TRANSPORTER_2"/>
    <property type="match status" value="1"/>
</dbReference>
<sequence>MTAPPAIEVRGTLRMDGRDLFRDLDLRIAPGEWTCLLGPSGVGKSTILRLILGLETGGTFDGSVTASDGQALEGRCGYMAQEDLLLPWRDVRGNVGLGASLRGVPVDAAKVDALIARVGLSEHADKTPRALSGGMRQRVALARTLMEDRPVVLLDEPFSALDARTRADMQELAADVLKGRTVLLVTHDPAEAIRLGHHVHVLTQAGLSGWPVPEADPVRDVQAAETQRAQADLLAHLRAIAT</sequence>
<evidence type="ECO:0000256" key="1">
    <source>
        <dbReference type="ARBA" id="ARBA00005417"/>
    </source>
</evidence>